<dbReference type="GO" id="GO:0006952">
    <property type="term" value="P:defense response"/>
    <property type="evidence" value="ECO:0007669"/>
    <property type="project" value="UniProtKB-KW"/>
</dbReference>
<keyword evidence="5" id="KW-0611">Plant defense</keyword>
<dbReference type="Gene3D" id="1.20.5.4130">
    <property type="match status" value="1"/>
</dbReference>
<evidence type="ECO:0000256" key="2">
    <source>
        <dbReference type="ARBA" id="ARBA00022614"/>
    </source>
</evidence>
<comment type="similarity">
    <text evidence="1">Belongs to the disease resistance NB-LRR family.</text>
</comment>
<dbReference type="Proteomes" id="UP000479710">
    <property type="component" value="Unassembled WGS sequence"/>
</dbReference>
<evidence type="ECO:0000256" key="1">
    <source>
        <dbReference type="ARBA" id="ARBA00008894"/>
    </source>
</evidence>
<dbReference type="Pfam" id="PF18052">
    <property type="entry name" value="Rx_N"/>
    <property type="match status" value="1"/>
</dbReference>
<evidence type="ECO:0000313" key="8">
    <source>
        <dbReference type="Proteomes" id="UP000479710"/>
    </source>
</evidence>
<evidence type="ECO:0000256" key="5">
    <source>
        <dbReference type="ARBA" id="ARBA00022821"/>
    </source>
</evidence>
<evidence type="ECO:0000256" key="4">
    <source>
        <dbReference type="ARBA" id="ARBA00022741"/>
    </source>
</evidence>
<evidence type="ECO:0000313" key="7">
    <source>
        <dbReference type="EMBL" id="KAF0891520.1"/>
    </source>
</evidence>
<feature type="domain" description="Disease resistance N-terminal" evidence="6">
    <location>
        <begin position="8"/>
        <end position="62"/>
    </location>
</feature>
<dbReference type="GO" id="GO:0000166">
    <property type="term" value="F:nucleotide binding"/>
    <property type="evidence" value="ECO:0007669"/>
    <property type="project" value="UniProtKB-KW"/>
</dbReference>
<evidence type="ECO:0000256" key="3">
    <source>
        <dbReference type="ARBA" id="ARBA00022737"/>
    </source>
</evidence>
<proteinExistence type="inferred from homology"/>
<name>A0A6G1BU50_9ORYZ</name>
<accession>A0A6G1BU50</accession>
<sequence length="63" mass="7057">MVCASAGVMNSLLGKLSALLDKEYTKHKNVEKDVMFLQRELPSMEAVLRKYAMQEGLDVQVKA</sequence>
<comment type="caution">
    <text evidence="7">The sequence shown here is derived from an EMBL/GenBank/DDBJ whole genome shotgun (WGS) entry which is preliminary data.</text>
</comment>
<reference evidence="7 8" key="1">
    <citation type="submission" date="2019-11" db="EMBL/GenBank/DDBJ databases">
        <title>Whole genome sequence of Oryza granulata.</title>
        <authorList>
            <person name="Li W."/>
        </authorList>
    </citation>
    <scope>NUCLEOTIDE SEQUENCE [LARGE SCALE GENOMIC DNA]</scope>
    <source>
        <strain evidence="8">cv. Menghai</strain>
        <tissue evidence="7">Leaf</tissue>
    </source>
</reference>
<keyword evidence="8" id="KW-1185">Reference proteome</keyword>
<protein>
    <recommendedName>
        <fullName evidence="6">Disease resistance N-terminal domain-containing protein</fullName>
    </recommendedName>
</protein>
<gene>
    <name evidence="7" type="ORF">E2562_009919</name>
</gene>
<organism evidence="7 8">
    <name type="scientific">Oryza meyeriana var. granulata</name>
    <dbReference type="NCBI Taxonomy" id="110450"/>
    <lineage>
        <taxon>Eukaryota</taxon>
        <taxon>Viridiplantae</taxon>
        <taxon>Streptophyta</taxon>
        <taxon>Embryophyta</taxon>
        <taxon>Tracheophyta</taxon>
        <taxon>Spermatophyta</taxon>
        <taxon>Magnoliopsida</taxon>
        <taxon>Liliopsida</taxon>
        <taxon>Poales</taxon>
        <taxon>Poaceae</taxon>
        <taxon>BOP clade</taxon>
        <taxon>Oryzoideae</taxon>
        <taxon>Oryzeae</taxon>
        <taxon>Oryzinae</taxon>
        <taxon>Oryza</taxon>
        <taxon>Oryza meyeriana</taxon>
    </lineage>
</organism>
<evidence type="ECO:0000259" key="6">
    <source>
        <dbReference type="Pfam" id="PF18052"/>
    </source>
</evidence>
<keyword evidence="4" id="KW-0547">Nucleotide-binding</keyword>
<dbReference type="InterPro" id="IPR041118">
    <property type="entry name" value="Rx_N"/>
</dbReference>
<dbReference type="EMBL" id="SPHZ02000011">
    <property type="protein sequence ID" value="KAF0891520.1"/>
    <property type="molecule type" value="Genomic_DNA"/>
</dbReference>
<keyword evidence="3" id="KW-0677">Repeat</keyword>
<keyword evidence="2" id="KW-0433">Leucine-rich repeat</keyword>
<dbReference type="AlphaFoldDB" id="A0A6G1BU50"/>